<dbReference type="Pfam" id="PF00196">
    <property type="entry name" value="GerE"/>
    <property type="match status" value="1"/>
</dbReference>
<accession>A0ABP7HS97</accession>
<comment type="caution">
    <text evidence="4">The sequence shown here is derived from an EMBL/GenBank/DDBJ whole genome shotgun (WGS) entry which is preliminary data.</text>
</comment>
<dbReference type="InterPro" id="IPR006674">
    <property type="entry name" value="HD_domain"/>
</dbReference>
<dbReference type="InterPro" id="IPR000792">
    <property type="entry name" value="Tscrpt_reg_LuxR_C"/>
</dbReference>
<evidence type="ECO:0000259" key="3">
    <source>
        <dbReference type="PROSITE" id="PS51832"/>
    </source>
</evidence>
<sequence length="497" mass="51856">MTDGRIRLAEVLAALSIATDLGLGQPAGHAARTCLLAMRLARALGVGGAGLSDVYYVSLLRYIGCTADAFEVAALAGDEIGIAAAVGPAVMGEPAEETAAVALPGGNAAKAVVMATHCEAAELLAGRLGLGAGVLTALRHGFERWDGRGNPAGLAAEAVPLPVRVAVVARDAELWHRRAGYAATAEVLRHRRGRAYDPAVVDAILGGGEPMLAGTAVPPWEEVLAAEPAPVHIGGDRLDTLLAVAADFADLKIPYALGHSRQVARLAEAAARDAGLGDECAVRLRRAGLLHDLGRTGISNVVWDQPRPLSADEWERVRLHPYLTERILERTALLRPLARLAGAHHERLDGGGYHRGSPGSALGMAERVLAAADCYQAMLQQRPHRRARTPAEAARELAAEVAGGRLDPRAAAAVTAAAGQTSVRLPSRWPGGLTDREVDVLRLACRGLSKPQVAQALCISVKTVGRHLENTYAKIGVSSRAGAALYAVHHGLLGETG</sequence>
<dbReference type="InterPro" id="IPR052020">
    <property type="entry name" value="Cyclic_di-GMP/3'3'-cGAMP_PDE"/>
</dbReference>
<proteinExistence type="predicted"/>
<evidence type="ECO:0000259" key="1">
    <source>
        <dbReference type="PROSITE" id="PS50043"/>
    </source>
</evidence>
<organism evidence="4 5">
    <name type="scientific">Amycolatopsis tucumanensis</name>
    <dbReference type="NCBI Taxonomy" id="401106"/>
    <lineage>
        <taxon>Bacteria</taxon>
        <taxon>Bacillati</taxon>
        <taxon>Actinomycetota</taxon>
        <taxon>Actinomycetes</taxon>
        <taxon>Pseudonocardiales</taxon>
        <taxon>Pseudonocardiaceae</taxon>
        <taxon>Amycolatopsis</taxon>
    </lineage>
</organism>
<dbReference type="PANTHER" id="PTHR45228">
    <property type="entry name" value="CYCLIC DI-GMP PHOSPHODIESTERASE TM_0186-RELATED"/>
    <property type="match status" value="1"/>
</dbReference>
<dbReference type="SUPFAM" id="SSF109604">
    <property type="entry name" value="HD-domain/PDEase-like"/>
    <property type="match status" value="1"/>
</dbReference>
<dbReference type="CDD" id="cd00077">
    <property type="entry name" value="HDc"/>
    <property type="match status" value="1"/>
</dbReference>
<feature type="domain" description="HTH luxR-type" evidence="1">
    <location>
        <begin position="426"/>
        <end position="491"/>
    </location>
</feature>
<dbReference type="Proteomes" id="UP001501624">
    <property type="component" value="Unassembled WGS sequence"/>
</dbReference>
<dbReference type="PROSITE" id="PS50043">
    <property type="entry name" value="HTH_LUXR_2"/>
    <property type="match status" value="1"/>
</dbReference>
<dbReference type="InterPro" id="IPR016032">
    <property type="entry name" value="Sig_transdc_resp-reg_C-effctor"/>
</dbReference>
<keyword evidence="5" id="KW-1185">Reference proteome</keyword>
<dbReference type="Pfam" id="PF13487">
    <property type="entry name" value="HD_5"/>
    <property type="match status" value="1"/>
</dbReference>
<evidence type="ECO:0000313" key="4">
    <source>
        <dbReference type="EMBL" id="GAA3799989.1"/>
    </source>
</evidence>
<dbReference type="SMART" id="SM00471">
    <property type="entry name" value="HDc"/>
    <property type="match status" value="1"/>
</dbReference>
<dbReference type="EMBL" id="BAABCM010000001">
    <property type="protein sequence ID" value="GAA3799989.1"/>
    <property type="molecule type" value="Genomic_DNA"/>
</dbReference>
<dbReference type="InterPro" id="IPR037522">
    <property type="entry name" value="HD_GYP_dom"/>
</dbReference>
<gene>
    <name evidence="4" type="ORF">GCM10022380_16670</name>
</gene>
<evidence type="ECO:0008006" key="6">
    <source>
        <dbReference type="Google" id="ProtNLM"/>
    </source>
</evidence>
<evidence type="ECO:0000259" key="2">
    <source>
        <dbReference type="PROSITE" id="PS51831"/>
    </source>
</evidence>
<dbReference type="SMART" id="SM00421">
    <property type="entry name" value="HTH_LUXR"/>
    <property type="match status" value="1"/>
</dbReference>
<dbReference type="PRINTS" id="PR00038">
    <property type="entry name" value="HTHLUXR"/>
</dbReference>
<dbReference type="PROSITE" id="PS51831">
    <property type="entry name" value="HD"/>
    <property type="match status" value="1"/>
</dbReference>
<dbReference type="RefSeq" id="WP_237335032.1">
    <property type="nucleotide sequence ID" value="NZ_BAABCM010000001.1"/>
</dbReference>
<dbReference type="SUPFAM" id="SSF46894">
    <property type="entry name" value="C-terminal effector domain of the bipartite response regulators"/>
    <property type="match status" value="1"/>
</dbReference>
<dbReference type="Gene3D" id="1.10.3210.10">
    <property type="entry name" value="Hypothetical protein af1432"/>
    <property type="match status" value="2"/>
</dbReference>
<feature type="domain" description="HD" evidence="2">
    <location>
        <begin position="256"/>
        <end position="378"/>
    </location>
</feature>
<evidence type="ECO:0000313" key="5">
    <source>
        <dbReference type="Proteomes" id="UP001501624"/>
    </source>
</evidence>
<feature type="domain" description="HD-GYP" evidence="3">
    <location>
        <begin position="234"/>
        <end position="430"/>
    </location>
</feature>
<name>A0ABP7HS97_9PSEU</name>
<reference evidence="5" key="1">
    <citation type="journal article" date="2019" name="Int. J. Syst. Evol. Microbiol.">
        <title>The Global Catalogue of Microorganisms (GCM) 10K type strain sequencing project: providing services to taxonomists for standard genome sequencing and annotation.</title>
        <authorList>
            <consortium name="The Broad Institute Genomics Platform"/>
            <consortium name="The Broad Institute Genome Sequencing Center for Infectious Disease"/>
            <person name="Wu L."/>
            <person name="Ma J."/>
        </authorList>
    </citation>
    <scope>NUCLEOTIDE SEQUENCE [LARGE SCALE GENOMIC DNA]</scope>
    <source>
        <strain evidence="5">JCM 17017</strain>
    </source>
</reference>
<dbReference type="Gene3D" id="1.10.10.10">
    <property type="entry name" value="Winged helix-like DNA-binding domain superfamily/Winged helix DNA-binding domain"/>
    <property type="match status" value="1"/>
</dbReference>
<dbReference type="InterPro" id="IPR003607">
    <property type="entry name" value="HD/PDEase_dom"/>
</dbReference>
<dbReference type="CDD" id="cd06170">
    <property type="entry name" value="LuxR_C_like"/>
    <property type="match status" value="1"/>
</dbReference>
<dbReference type="InterPro" id="IPR036388">
    <property type="entry name" value="WH-like_DNA-bd_sf"/>
</dbReference>
<dbReference type="PROSITE" id="PS51832">
    <property type="entry name" value="HD_GYP"/>
    <property type="match status" value="1"/>
</dbReference>
<protein>
    <recommendedName>
        <fullName evidence="6">HD domain-containing protein</fullName>
    </recommendedName>
</protein>